<proteinExistence type="predicted"/>
<name>A0AAN7NVC6_MYCAM</name>
<evidence type="ECO:0000313" key="1">
    <source>
        <dbReference type="EMBL" id="KAK4818646.1"/>
    </source>
</evidence>
<dbReference type="Proteomes" id="UP001333110">
    <property type="component" value="Unassembled WGS sequence"/>
</dbReference>
<organism evidence="1 2">
    <name type="scientific">Mycteria americana</name>
    <name type="common">Wood stork</name>
    <dbReference type="NCBI Taxonomy" id="33587"/>
    <lineage>
        <taxon>Eukaryota</taxon>
        <taxon>Metazoa</taxon>
        <taxon>Chordata</taxon>
        <taxon>Craniata</taxon>
        <taxon>Vertebrata</taxon>
        <taxon>Euteleostomi</taxon>
        <taxon>Archelosauria</taxon>
        <taxon>Archosauria</taxon>
        <taxon>Dinosauria</taxon>
        <taxon>Saurischia</taxon>
        <taxon>Theropoda</taxon>
        <taxon>Coelurosauria</taxon>
        <taxon>Aves</taxon>
        <taxon>Neognathae</taxon>
        <taxon>Neoaves</taxon>
        <taxon>Aequornithes</taxon>
        <taxon>Ciconiiformes</taxon>
        <taxon>Ciconiidae</taxon>
        <taxon>Mycteria</taxon>
    </lineage>
</organism>
<protein>
    <recommendedName>
        <fullName evidence="3">Reverse transcriptase</fullName>
    </recommendedName>
</protein>
<dbReference type="EMBL" id="JAUNZN010000007">
    <property type="protein sequence ID" value="KAK4818646.1"/>
    <property type="molecule type" value="Genomic_DNA"/>
</dbReference>
<evidence type="ECO:0008006" key="3">
    <source>
        <dbReference type="Google" id="ProtNLM"/>
    </source>
</evidence>
<keyword evidence="2" id="KW-1185">Reference proteome</keyword>
<evidence type="ECO:0000313" key="2">
    <source>
        <dbReference type="Proteomes" id="UP001333110"/>
    </source>
</evidence>
<reference evidence="1 2" key="1">
    <citation type="journal article" date="2023" name="J. Hered.">
        <title>Chromosome-level genome of the wood stork (Mycteria americana) provides insight into avian chromosome evolution.</title>
        <authorList>
            <person name="Flamio R. Jr."/>
            <person name="Ramstad K.M."/>
        </authorList>
    </citation>
    <scope>NUCLEOTIDE SEQUENCE [LARGE SCALE GENOMIC DNA]</scope>
    <source>
        <strain evidence="1">JAX WOST 10</strain>
    </source>
</reference>
<comment type="caution">
    <text evidence="1">The sequence shown here is derived from an EMBL/GenBank/DDBJ whole genome shotgun (WGS) entry which is preliminary data.</text>
</comment>
<dbReference type="AlphaFoldDB" id="A0AAN7NVC6"/>
<dbReference type="PANTHER" id="PTHR33332">
    <property type="entry name" value="REVERSE TRANSCRIPTASE DOMAIN-CONTAINING PROTEIN"/>
    <property type="match status" value="1"/>
</dbReference>
<sequence>MLQYLDRLEEWAGKNSMKLNKDKCKVLHLAWNNWRHQYRLASAWLGNSLSERDLRVLVDNKLNMSQQWAAAAIKANQILGCSHRGITSRDRDVIIPLYSVLVRLHLEYDVDRLETVQRRTTKMIKKLENLSYEEILKELEEKAPGDLITVFQYLKGGYKEGGGSLFTRSHMEKTWGNRHKLYWKRIHLDTRKKFFTVRTINKWNNLPRNMVESLSLEVFKTTRDARGYTGVSPAKDHYDD</sequence>
<gene>
    <name evidence="1" type="ORF">QYF61_016617</name>
</gene>
<accession>A0AAN7NVC6</accession>